<organism evidence="13 14">
    <name type="scientific">Lymnaea stagnalis</name>
    <name type="common">Great pond snail</name>
    <name type="synonym">Helix stagnalis</name>
    <dbReference type="NCBI Taxonomy" id="6523"/>
    <lineage>
        <taxon>Eukaryota</taxon>
        <taxon>Metazoa</taxon>
        <taxon>Spiralia</taxon>
        <taxon>Lophotrochozoa</taxon>
        <taxon>Mollusca</taxon>
        <taxon>Gastropoda</taxon>
        <taxon>Heterobranchia</taxon>
        <taxon>Euthyneura</taxon>
        <taxon>Panpulmonata</taxon>
        <taxon>Hygrophila</taxon>
        <taxon>Lymnaeoidea</taxon>
        <taxon>Lymnaeidae</taxon>
        <taxon>Lymnaea</taxon>
    </lineage>
</organism>
<dbReference type="Pfam" id="PF08557">
    <property type="entry name" value="Lipid_DES"/>
    <property type="match status" value="1"/>
</dbReference>
<evidence type="ECO:0000313" key="13">
    <source>
        <dbReference type="EMBL" id="CAL1527537.1"/>
    </source>
</evidence>
<dbReference type="EC" id="1.14.19.17" evidence="3"/>
<evidence type="ECO:0000256" key="11">
    <source>
        <dbReference type="SAM" id="Phobius"/>
    </source>
</evidence>
<feature type="transmembrane region" description="Helical" evidence="11">
    <location>
        <begin position="68"/>
        <end position="87"/>
    </location>
</feature>
<comment type="similarity">
    <text evidence="2 9">Belongs to the fatty acid desaturase type 1 family. DEGS subfamily.</text>
</comment>
<evidence type="ECO:0000256" key="1">
    <source>
        <dbReference type="ARBA" id="ARBA00004141"/>
    </source>
</evidence>
<keyword evidence="8 9" id="KW-0472">Membrane</keyword>
<proteinExistence type="inferred from homology"/>
<dbReference type="PANTHER" id="PTHR12879:SF8">
    <property type="entry name" value="SPHINGOLIPID DELTA(4)-DESATURASE DES1"/>
    <property type="match status" value="1"/>
</dbReference>
<dbReference type="AlphaFoldDB" id="A0AAV2H4W0"/>
<evidence type="ECO:0000256" key="3">
    <source>
        <dbReference type="ARBA" id="ARBA00012021"/>
    </source>
</evidence>
<dbReference type="PIRSF" id="PIRSF017228">
    <property type="entry name" value="Sphnglp_dlt4_des"/>
    <property type="match status" value="1"/>
</dbReference>
<accession>A0AAV2H4W0</accession>
<comment type="subcellular location">
    <subcellularLocation>
        <location evidence="1">Membrane</location>
        <topology evidence="1">Multi-pass membrane protein</topology>
    </subcellularLocation>
</comment>
<evidence type="ECO:0000256" key="4">
    <source>
        <dbReference type="ARBA" id="ARBA00022692"/>
    </source>
</evidence>
<dbReference type="EMBL" id="CAXITT010000019">
    <property type="protein sequence ID" value="CAL1527537.1"/>
    <property type="molecule type" value="Genomic_DNA"/>
</dbReference>
<evidence type="ECO:0000256" key="9">
    <source>
        <dbReference type="PIRNR" id="PIRNR017228"/>
    </source>
</evidence>
<sequence>MGARVSRSDFEWSYTEEPHASRRKEMLAKYPEMKKLMGTDPKFKYIVTIMVFFQFVMCYAMKDQSWTTILLFAYIVGGTINHSLTLAIHEIAHNLAFGHSKPMLNKLFGFFSNLPIGVPMSISFKKYHLDHHRYQGDERLDVDIPSNFETKFFTHTFHKFVWVLLQPWFYSIRPFFISPKPLSLLEISNIIIQFAFDFLLFSLIGFKPLAYLIVGSFMATGLHPMAGHFISEHYMFVKGYETYSYYGPLNWLTWNVGLHNEHHDFPSIPGSRLPEVRKIAPEYYDNLPCHHSWVKVIWDFIVDPEIGPYSRVKRRTERPVVKSQEKVECTNGHHMTNGNGVKSHANGSITVNGTANGTSHHEK</sequence>
<comment type="caution">
    <text evidence="13">The sequence shown here is derived from an EMBL/GenBank/DDBJ whole genome shotgun (WGS) entry which is preliminary data.</text>
</comment>
<evidence type="ECO:0000313" key="14">
    <source>
        <dbReference type="Proteomes" id="UP001497497"/>
    </source>
</evidence>
<feature type="compositionally biased region" description="Polar residues" evidence="10">
    <location>
        <begin position="333"/>
        <end position="363"/>
    </location>
</feature>
<evidence type="ECO:0000256" key="6">
    <source>
        <dbReference type="ARBA" id="ARBA00023002"/>
    </source>
</evidence>
<keyword evidence="14" id="KW-1185">Reference proteome</keyword>
<dbReference type="SMART" id="SM01269">
    <property type="entry name" value="Lipid_DES"/>
    <property type="match status" value="1"/>
</dbReference>
<evidence type="ECO:0000256" key="10">
    <source>
        <dbReference type="SAM" id="MobiDB-lite"/>
    </source>
</evidence>
<protein>
    <recommendedName>
        <fullName evidence="3">sphingolipid 4-desaturase</fullName>
        <ecNumber evidence="3">1.14.19.17</ecNumber>
    </recommendedName>
</protein>
<feature type="transmembrane region" description="Helical" evidence="11">
    <location>
        <begin position="43"/>
        <end position="62"/>
    </location>
</feature>
<dbReference type="CDD" id="cd03508">
    <property type="entry name" value="Delta4-sphingolipid-FADS-like"/>
    <property type="match status" value="1"/>
</dbReference>
<feature type="region of interest" description="Disordered" evidence="10">
    <location>
        <begin position="330"/>
        <end position="363"/>
    </location>
</feature>
<reference evidence="13 14" key="1">
    <citation type="submission" date="2024-04" db="EMBL/GenBank/DDBJ databases">
        <authorList>
            <consortium name="Genoscope - CEA"/>
            <person name="William W."/>
        </authorList>
    </citation>
    <scope>NUCLEOTIDE SEQUENCE [LARGE SCALE GENOMIC DNA]</scope>
</reference>
<keyword evidence="5 11" id="KW-1133">Transmembrane helix</keyword>
<name>A0AAV2H4W0_LYMST</name>
<dbReference type="Pfam" id="PF00487">
    <property type="entry name" value="FA_desaturase"/>
    <property type="match status" value="1"/>
</dbReference>
<keyword evidence="7 9" id="KW-0443">Lipid metabolism</keyword>
<keyword evidence="6 9" id="KW-0560">Oxidoreductase</keyword>
<evidence type="ECO:0000256" key="8">
    <source>
        <dbReference type="ARBA" id="ARBA00023136"/>
    </source>
</evidence>
<gene>
    <name evidence="13" type="ORF">GSLYS_00001714001</name>
</gene>
<keyword evidence="4 11" id="KW-0812">Transmembrane</keyword>
<dbReference type="InterPro" id="IPR013866">
    <property type="entry name" value="Sphingolipid_d4-desaturase_N"/>
</dbReference>
<dbReference type="InterPro" id="IPR005804">
    <property type="entry name" value="FA_desaturase_dom"/>
</dbReference>
<dbReference type="InterPro" id="IPR011388">
    <property type="entry name" value="DES1/DES2"/>
</dbReference>
<evidence type="ECO:0000256" key="5">
    <source>
        <dbReference type="ARBA" id="ARBA00022989"/>
    </source>
</evidence>
<dbReference type="GO" id="GO:0042284">
    <property type="term" value="F:sphingolipid delta-4 desaturase activity"/>
    <property type="evidence" value="ECO:0007669"/>
    <property type="project" value="UniProtKB-UniRule"/>
</dbReference>
<evidence type="ECO:0000259" key="12">
    <source>
        <dbReference type="SMART" id="SM01269"/>
    </source>
</evidence>
<dbReference type="PANTHER" id="PTHR12879">
    <property type="entry name" value="SPHINGOLIPID DELTA 4 DESATURASE/C-4 HYDROXYLASE PROTEIN DES2"/>
    <property type="match status" value="1"/>
</dbReference>
<evidence type="ECO:0000256" key="7">
    <source>
        <dbReference type="ARBA" id="ARBA00023098"/>
    </source>
</evidence>
<dbReference type="GO" id="GO:0046513">
    <property type="term" value="P:ceramide biosynthetic process"/>
    <property type="evidence" value="ECO:0007669"/>
    <property type="project" value="TreeGrafter"/>
</dbReference>
<dbReference type="GO" id="GO:0016020">
    <property type="term" value="C:membrane"/>
    <property type="evidence" value="ECO:0007669"/>
    <property type="project" value="UniProtKB-SubCell"/>
</dbReference>
<feature type="domain" description="Sphingolipid delta4-desaturase N-terminal" evidence="12">
    <location>
        <begin position="5"/>
        <end position="43"/>
    </location>
</feature>
<dbReference type="Proteomes" id="UP001497497">
    <property type="component" value="Unassembled WGS sequence"/>
</dbReference>
<evidence type="ECO:0000256" key="2">
    <source>
        <dbReference type="ARBA" id="ARBA00006146"/>
    </source>
</evidence>